<evidence type="ECO:0000313" key="3">
    <source>
        <dbReference type="Proteomes" id="UP000077266"/>
    </source>
</evidence>
<organism evidence="2 3">
    <name type="scientific">Exidia glandulosa HHB12029</name>
    <dbReference type="NCBI Taxonomy" id="1314781"/>
    <lineage>
        <taxon>Eukaryota</taxon>
        <taxon>Fungi</taxon>
        <taxon>Dikarya</taxon>
        <taxon>Basidiomycota</taxon>
        <taxon>Agaricomycotina</taxon>
        <taxon>Agaricomycetes</taxon>
        <taxon>Auriculariales</taxon>
        <taxon>Exidiaceae</taxon>
        <taxon>Exidia</taxon>
    </lineage>
</organism>
<name>A0A165GXX5_EXIGL</name>
<dbReference type="Gene3D" id="3.80.10.10">
    <property type="entry name" value="Ribonuclease Inhibitor"/>
    <property type="match status" value="1"/>
</dbReference>
<dbReference type="InterPro" id="IPR032675">
    <property type="entry name" value="LRR_dom_sf"/>
</dbReference>
<gene>
    <name evidence="2" type="ORF">EXIGLDRAFT_837282</name>
</gene>
<dbReference type="EMBL" id="KV426033">
    <property type="protein sequence ID" value="KZV91154.1"/>
    <property type="molecule type" value="Genomic_DNA"/>
</dbReference>
<keyword evidence="1" id="KW-0175">Coiled coil</keyword>
<dbReference type="InParanoid" id="A0A165GXX5"/>
<reference evidence="2 3" key="1">
    <citation type="journal article" date="2016" name="Mol. Biol. Evol.">
        <title>Comparative Genomics of Early-Diverging Mushroom-Forming Fungi Provides Insights into the Origins of Lignocellulose Decay Capabilities.</title>
        <authorList>
            <person name="Nagy L.G."/>
            <person name="Riley R."/>
            <person name="Tritt A."/>
            <person name="Adam C."/>
            <person name="Daum C."/>
            <person name="Floudas D."/>
            <person name="Sun H."/>
            <person name="Yadav J.S."/>
            <person name="Pangilinan J."/>
            <person name="Larsson K.H."/>
            <person name="Matsuura K."/>
            <person name="Barry K."/>
            <person name="Labutti K."/>
            <person name="Kuo R."/>
            <person name="Ohm R.A."/>
            <person name="Bhattacharya S.S."/>
            <person name="Shirouzu T."/>
            <person name="Yoshinaga Y."/>
            <person name="Martin F.M."/>
            <person name="Grigoriev I.V."/>
            <person name="Hibbett D.S."/>
        </authorList>
    </citation>
    <scope>NUCLEOTIDE SEQUENCE [LARGE SCALE GENOMIC DNA]</scope>
    <source>
        <strain evidence="2 3">HHB12029</strain>
    </source>
</reference>
<evidence type="ECO:0000313" key="2">
    <source>
        <dbReference type="EMBL" id="KZV91154.1"/>
    </source>
</evidence>
<accession>A0A165GXX5</accession>
<feature type="coiled-coil region" evidence="1">
    <location>
        <begin position="31"/>
        <end position="58"/>
    </location>
</feature>
<keyword evidence="3" id="KW-1185">Reference proteome</keyword>
<dbReference type="AlphaFoldDB" id="A0A165GXX5"/>
<proteinExistence type="predicted"/>
<evidence type="ECO:0000256" key="1">
    <source>
        <dbReference type="SAM" id="Coils"/>
    </source>
</evidence>
<dbReference type="Proteomes" id="UP000077266">
    <property type="component" value="Unassembled WGS sequence"/>
</dbReference>
<dbReference type="OrthoDB" id="3221235at2759"/>
<evidence type="ECO:0008006" key="4">
    <source>
        <dbReference type="Google" id="ProtNLM"/>
    </source>
</evidence>
<sequence>MSGQISSVNLLALQEQLHDDEGTRRRLALRLEATRAAVEQAQHALAAAQLEQRLLEAQLLEKDRVLAIQRRLVSPISMLAHDTLLEIFYRVQSTVPEDWYPKCLYATRMAYQLASVSQEWRRVVLSTPRMWANIYFDFYLDPLDERWNSEEIEGRQPRCRALHLQLQRSMKVPLDICVKHYDPRRPGEVLYGSTFRAIMDTAARWRSFSLTVDTYGTGNHCILHHFQAPTPLLERFEINLSGEGHYLSADDATLHLPCDPQRPINFLPHAPRLRALEIESSLVPHVLSVRPPKLSTLQLVVEGYHARNVVPTYELACLLSKLPSLESLDIHAEADILPHNQAKPHPTVILALLRELKFTDCSVNTLAPVATTLSVPRLQKLSIDSFSGTAAELAFLKACGSGGVMEDTSRKS</sequence>
<protein>
    <recommendedName>
        <fullName evidence="4">F-box domain-containing protein</fullName>
    </recommendedName>
</protein>